<dbReference type="Proteomes" id="UP001361570">
    <property type="component" value="Unassembled WGS sequence"/>
</dbReference>
<sequence length="212" mass="22475">MDWNWAIRNSGRIAELLGTHVLISMVPVVLGLLLAVPLGVACVRWPRVYAPVLAVSTAFFAVPSLALFVLIIPWTGLTVSTAIIPLTVYAVSLLVRNVVDGIRAVDESTRQAATAMGLSTVRRLVTVELPIATPVILGGLRVTSVASIGMVAVVSVIGIPSLGDLFIDGTQRFFATPIIVGIVLTAGLALVIDLLLVVVQRSLTPWARRRPA</sequence>
<evidence type="ECO:0000256" key="5">
    <source>
        <dbReference type="ARBA" id="ARBA00023136"/>
    </source>
</evidence>
<feature type="transmembrane region" description="Helical" evidence="6">
    <location>
        <begin position="77"/>
        <end position="95"/>
    </location>
</feature>
<protein>
    <submittedName>
        <fullName evidence="8">ABC transporter permease</fullName>
    </submittedName>
</protein>
<gene>
    <name evidence="8" type="ORF">TEK04_07080</name>
</gene>
<dbReference type="SUPFAM" id="SSF161098">
    <property type="entry name" value="MetI-like"/>
    <property type="match status" value="1"/>
</dbReference>
<evidence type="ECO:0000256" key="1">
    <source>
        <dbReference type="ARBA" id="ARBA00004141"/>
    </source>
</evidence>
<dbReference type="InterPro" id="IPR035906">
    <property type="entry name" value="MetI-like_sf"/>
</dbReference>
<dbReference type="InterPro" id="IPR000515">
    <property type="entry name" value="MetI-like"/>
</dbReference>
<evidence type="ECO:0000256" key="3">
    <source>
        <dbReference type="ARBA" id="ARBA00022692"/>
    </source>
</evidence>
<reference evidence="8 9" key="1">
    <citation type="submission" date="2024-03" db="EMBL/GenBank/DDBJ databases">
        <title>Draft genome sequence of Klenkia sp. LSe6-5.</title>
        <authorList>
            <person name="Duangmal K."/>
            <person name="Chantavorakit T."/>
        </authorList>
    </citation>
    <scope>NUCLEOTIDE SEQUENCE [LARGE SCALE GENOMIC DNA]</scope>
    <source>
        <strain evidence="8 9">LSe6-5</strain>
    </source>
</reference>
<accession>A0ABU8DRK7</accession>
<evidence type="ECO:0000256" key="4">
    <source>
        <dbReference type="ARBA" id="ARBA00022989"/>
    </source>
</evidence>
<dbReference type="RefSeq" id="WP_336403621.1">
    <property type="nucleotide sequence ID" value="NZ_JBAPLU010000005.1"/>
</dbReference>
<evidence type="ECO:0000259" key="7">
    <source>
        <dbReference type="PROSITE" id="PS50928"/>
    </source>
</evidence>
<dbReference type="PROSITE" id="PS50928">
    <property type="entry name" value="ABC_TM1"/>
    <property type="match status" value="1"/>
</dbReference>
<feature type="transmembrane region" description="Helical" evidence="6">
    <location>
        <begin position="20"/>
        <end position="41"/>
    </location>
</feature>
<name>A0ABU8DRK7_9ACTN</name>
<feature type="transmembrane region" description="Helical" evidence="6">
    <location>
        <begin position="145"/>
        <end position="167"/>
    </location>
</feature>
<dbReference type="CDD" id="cd06261">
    <property type="entry name" value="TM_PBP2"/>
    <property type="match status" value="1"/>
</dbReference>
<comment type="similarity">
    <text evidence="6">Belongs to the binding-protein-dependent transport system permease family.</text>
</comment>
<proteinExistence type="inferred from homology"/>
<keyword evidence="9" id="KW-1185">Reference proteome</keyword>
<comment type="subcellular location">
    <subcellularLocation>
        <location evidence="6">Cell membrane</location>
        <topology evidence="6">Multi-pass membrane protein</topology>
    </subcellularLocation>
    <subcellularLocation>
        <location evidence="1">Membrane</location>
        <topology evidence="1">Multi-pass membrane protein</topology>
    </subcellularLocation>
</comment>
<dbReference type="EMBL" id="JBAPLU010000005">
    <property type="protein sequence ID" value="MEI4271482.1"/>
    <property type="molecule type" value="Genomic_DNA"/>
</dbReference>
<evidence type="ECO:0000256" key="6">
    <source>
        <dbReference type="RuleBase" id="RU363032"/>
    </source>
</evidence>
<keyword evidence="2 6" id="KW-0813">Transport</keyword>
<keyword evidence="4 6" id="KW-1133">Transmembrane helix</keyword>
<dbReference type="PANTHER" id="PTHR30177:SF4">
    <property type="entry name" value="OSMOPROTECTANT IMPORT PERMEASE PROTEIN OSMW"/>
    <property type="match status" value="1"/>
</dbReference>
<dbReference type="Pfam" id="PF00528">
    <property type="entry name" value="BPD_transp_1"/>
    <property type="match status" value="1"/>
</dbReference>
<evidence type="ECO:0000313" key="9">
    <source>
        <dbReference type="Proteomes" id="UP001361570"/>
    </source>
</evidence>
<keyword evidence="5 6" id="KW-0472">Membrane</keyword>
<dbReference type="InterPro" id="IPR051204">
    <property type="entry name" value="ABC_transp_perm/SBD"/>
</dbReference>
<evidence type="ECO:0000256" key="2">
    <source>
        <dbReference type="ARBA" id="ARBA00022448"/>
    </source>
</evidence>
<comment type="caution">
    <text evidence="8">The sequence shown here is derived from an EMBL/GenBank/DDBJ whole genome shotgun (WGS) entry which is preliminary data.</text>
</comment>
<keyword evidence="3 6" id="KW-0812">Transmembrane</keyword>
<evidence type="ECO:0000313" key="8">
    <source>
        <dbReference type="EMBL" id="MEI4271482.1"/>
    </source>
</evidence>
<feature type="transmembrane region" description="Helical" evidence="6">
    <location>
        <begin position="173"/>
        <end position="199"/>
    </location>
</feature>
<feature type="domain" description="ABC transmembrane type-1" evidence="7">
    <location>
        <begin position="17"/>
        <end position="201"/>
    </location>
</feature>
<feature type="transmembrane region" description="Helical" evidence="6">
    <location>
        <begin position="48"/>
        <end position="71"/>
    </location>
</feature>
<organism evidence="8 9">
    <name type="scientific">Klenkia sesuvii</name>
    <dbReference type="NCBI Taxonomy" id="3103137"/>
    <lineage>
        <taxon>Bacteria</taxon>
        <taxon>Bacillati</taxon>
        <taxon>Actinomycetota</taxon>
        <taxon>Actinomycetes</taxon>
        <taxon>Geodermatophilales</taxon>
        <taxon>Geodermatophilaceae</taxon>
        <taxon>Klenkia</taxon>
    </lineage>
</organism>
<dbReference type="PANTHER" id="PTHR30177">
    <property type="entry name" value="GLYCINE BETAINE/L-PROLINE TRANSPORT SYSTEM PERMEASE PROTEIN PROW"/>
    <property type="match status" value="1"/>
</dbReference>
<dbReference type="Gene3D" id="1.10.3720.10">
    <property type="entry name" value="MetI-like"/>
    <property type="match status" value="1"/>
</dbReference>